<dbReference type="EMBL" id="OX597835">
    <property type="protein sequence ID" value="CAI9739097.1"/>
    <property type="molecule type" value="Genomic_DNA"/>
</dbReference>
<dbReference type="AlphaFoldDB" id="A0AA36BSV5"/>
<dbReference type="Proteomes" id="UP001162480">
    <property type="component" value="Chromosome 22"/>
</dbReference>
<keyword evidence="2" id="KW-1185">Reference proteome</keyword>
<reference evidence="1" key="1">
    <citation type="submission" date="2023-08" db="EMBL/GenBank/DDBJ databases">
        <authorList>
            <person name="Alioto T."/>
            <person name="Alioto T."/>
            <person name="Gomez Garrido J."/>
        </authorList>
    </citation>
    <scope>NUCLEOTIDE SEQUENCE</scope>
</reference>
<protein>
    <submittedName>
        <fullName evidence="1">Uncharacterized protein</fullName>
    </submittedName>
</protein>
<gene>
    <name evidence="1" type="ORF">OCTVUL_1B013263</name>
</gene>
<sequence>MNSLKIIYSGRVIKHLYVHTTKDDHPPELLAVTLTGSPLGHRKTAVDLSRIRTLNINGRNHAPLYFPSSSTPIRTAADVTKDNIVYMRDIMNICHFFETTWTE</sequence>
<evidence type="ECO:0000313" key="2">
    <source>
        <dbReference type="Proteomes" id="UP001162480"/>
    </source>
</evidence>
<organism evidence="1 2">
    <name type="scientific">Octopus vulgaris</name>
    <name type="common">Common octopus</name>
    <dbReference type="NCBI Taxonomy" id="6645"/>
    <lineage>
        <taxon>Eukaryota</taxon>
        <taxon>Metazoa</taxon>
        <taxon>Spiralia</taxon>
        <taxon>Lophotrochozoa</taxon>
        <taxon>Mollusca</taxon>
        <taxon>Cephalopoda</taxon>
        <taxon>Coleoidea</taxon>
        <taxon>Octopodiformes</taxon>
        <taxon>Octopoda</taxon>
        <taxon>Incirrata</taxon>
        <taxon>Octopodidae</taxon>
        <taxon>Octopus</taxon>
    </lineage>
</organism>
<accession>A0AA36BSV5</accession>
<evidence type="ECO:0000313" key="1">
    <source>
        <dbReference type="EMBL" id="CAI9739097.1"/>
    </source>
</evidence>
<proteinExistence type="predicted"/>
<name>A0AA36BSV5_OCTVU</name>